<dbReference type="Gene3D" id="3.40.50.2300">
    <property type="match status" value="1"/>
</dbReference>
<dbReference type="PROSITE" id="PS51755">
    <property type="entry name" value="OMPR_PHOB"/>
    <property type="match status" value="1"/>
</dbReference>
<dbReference type="InterPro" id="IPR036388">
    <property type="entry name" value="WH-like_DNA-bd_sf"/>
</dbReference>
<keyword evidence="5" id="KW-0804">Transcription</keyword>
<dbReference type="GO" id="GO:0000976">
    <property type="term" value="F:transcription cis-regulatory region binding"/>
    <property type="evidence" value="ECO:0007669"/>
    <property type="project" value="TreeGrafter"/>
</dbReference>
<accession>A0A1R4G843</accession>
<dbReference type="Gene3D" id="6.10.250.690">
    <property type="match status" value="1"/>
</dbReference>
<dbReference type="GO" id="GO:0006355">
    <property type="term" value="P:regulation of DNA-templated transcription"/>
    <property type="evidence" value="ECO:0007669"/>
    <property type="project" value="InterPro"/>
</dbReference>
<evidence type="ECO:0000313" key="10">
    <source>
        <dbReference type="EMBL" id="SJM64390.1"/>
    </source>
</evidence>
<dbReference type="SMART" id="SM00862">
    <property type="entry name" value="Trans_reg_C"/>
    <property type="match status" value="1"/>
</dbReference>
<evidence type="ECO:0000256" key="5">
    <source>
        <dbReference type="ARBA" id="ARBA00023163"/>
    </source>
</evidence>
<organism evidence="10 11">
    <name type="scientific">Brevundimonas diminuta 3F5N</name>
    <dbReference type="NCBI Taxonomy" id="1255603"/>
    <lineage>
        <taxon>Bacteria</taxon>
        <taxon>Pseudomonadati</taxon>
        <taxon>Pseudomonadota</taxon>
        <taxon>Alphaproteobacteria</taxon>
        <taxon>Caulobacterales</taxon>
        <taxon>Caulobacteraceae</taxon>
        <taxon>Brevundimonas</taxon>
    </lineage>
</organism>
<dbReference type="Gene3D" id="1.10.10.10">
    <property type="entry name" value="Winged helix-like DNA-binding domain superfamily/Winged helix DNA-binding domain"/>
    <property type="match status" value="1"/>
</dbReference>
<keyword evidence="3" id="KW-0805">Transcription regulation</keyword>
<dbReference type="PROSITE" id="PS50110">
    <property type="entry name" value="RESPONSE_REGULATORY"/>
    <property type="match status" value="1"/>
</dbReference>
<dbReference type="GO" id="GO:0005829">
    <property type="term" value="C:cytosol"/>
    <property type="evidence" value="ECO:0007669"/>
    <property type="project" value="TreeGrafter"/>
</dbReference>
<gene>
    <name evidence="10" type="ORF">FM111_10430</name>
</gene>
<dbReference type="CDD" id="cd00383">
    <property type="entry name" value="trans_reg_C"/>
    <property type="match status" value="1"/>
</dbReference>
<dbReference type="PANTHER" id="PTHR48111">
    <property type="entry name" value="REGULATOR OF RPOS"/>
    <property type="match status" value="1"/>
</dbReference>
<evidence type="ECO:0000313" key="11">
    <source>
        <dbReference type="Proteomes" id="UP000195766"/>
    </source>
</evidence>
<keyword evidence="2" id="KW-0902">Two-component regulatory system</keyword>
<dbReference type="InterPro" id="IPR011006">
    <property type="entry name" value="CheY-like_superfamily"/>
</dbReference>
<dbReference type="EMBL" id="FUIE01000054">
    <property type="protein sequence ID" value="SJM64390.1"/>
    <property type="molecule type" value="Genomic_DNA"/>
</dbReference>
<dbReference type="GO" id="GO:0032993">
    <property type="term" value="C:protein-DNA complex"/>
    <property type="evidence" value="ECO:0007669"/>
    <property type="project" value="TreeGrafter"/>
</dbReference>
<dbReference type="InterPro" id="IPR001867">
    <property type="entry name" value="OmpR/PhoB-type_DNA-bd"/>
</dbReference>
<keyword evidence="1 6" id="KW-0597">Phosphoprotein</keyword>
<feature type="DNA-binding region" description="OmpR/PhoB-type" evidence="7">
    <location>
        <begin position="125"/>
        <end position="223"/>
    </location>
</feature>
<reference evidence="10 11" key="1">
    <citation type="submission" date="2017-02" db="EMBL/GenBank/DDBJ databases">
        <authorList>
            <person name="Peterson S.W."/>
        </authorList>
    </citation>
    <scope>NUCLEOTIDE SEQUENCE [LARGE SCALE GENOMIC DNA]</scope>
    <source>
        <strain evidence="10 11">3F5N</strain>
    </source>
</reference>
<dbReference type="FunFam" id="1.10.10.10:FF:000005">
    <property type="entry name" value="Two-component system response regulator"/>
    <property type="match status" value="1"/>
</dbReference>
<dbReference type="SUPFAM" id="SSF52172">
    <property type="entry name" value="CheY-like"/>
    <property type="match status" value="1"/>
</dbReference>
<dbReference type="Pfam" id="PF00072">
    <property type="entry name" value="Response_reg"/>
    <property type="match status" value="1"/>
</dbReference>
<feature type="modified residue" description="4-aspartylphosphate" evidence="6">
    <location>
        <position position="51"/>
    </location>
</feature>
<evidence type="ECO:0000256" key="2">
    <source>
        <dbReference type="ARBA" id="ARBA00023012"/>
    </source>
</evidence>
<dbReference type="RefSeq" id="WP_218779203.1">
    <property type="nucleotide sequence ID" value="NZ_FUIE01000054.1"/>
</dbReference>
<evidence type="ECO:0000256" key="6">
    <source>
        <dbReference type="PROSITE-ProRule" id="PRU00169"/>
    </source>
</evidence>
<evidence type="ECO:0000256" key="3">
    <source>
        <dbReference type="ARBA" id="ARBA00023015"/>
    </source>
</evidence>
<dbReference type="SMART" id="SM00448">
    <property type="entry name" value="REC"/>
    <property type="match status" value="1"/>
</dbReference>
<evidence type="ECO:0000256" key="1">
    <source>
        <dbReference type="ARBA" id="ARBA00022553"/>
    </source>
</evidence>
<dbReference type="Pfam" id="PF00486">
    <property type="entry name" value="Trans_reg_C"/>
    <property type="match status" value="1"/>
</dbReference>
<dbReference type="Proteomes" id="UP000195766">
    <property type="component" value="Unassembled WGS sequence"/>
</dbReference>
<evidence type="ECO:0000256" key="4">
    <source>
        <dbReference type="ARBA" id="ARBA00023125"/>
    </source>
</evidence>
<proteinExistence type="predicted"/>
<feature type="domain" description="OmpR/PhoB-type" evidence="9">
    <location>
        <begin position="125"/>
        <end position="223"/>
    </location>
</feature>
<dbReference type="AlphaFoldDB" id="A0A1R4G843"/>
<evidence type="ECO:0000256" key="7">
    <source>
        <dbReference type="PROSITE-ProRule" id="PRU01091"/>
    </source>
</evidence>
<feature type="domain" description="Response regulatory" evidence="8">
    <location>
        <begin position="2"/>
        <end position="116"/>
    </location>
</feature>
<name>A0A1R4G843_BREDI</name>
<dbReference type="PANTHER" id="PTHR48111:SF76">
    <property type="entry name" value="TWO-COMPONENT RESPONSE REGULATOR"/>
    <property type="match status" value="1"/>
</dbReference>
<keyword evidence="4 7" id="KW-0238">DNA-binding</keyword>
<dbReference type="InterPro" id="IPR039420">
    <property type="entry name" value="WalR-like"/>
</dbReference>
<dbReference type="GO" id="GO:0000156">
    <property type="term" value="F:phosphorelay response regulator activity"/>
    <property type="evidence" value="ECO:0007669"/>
    <property type="project" value="TreeGrafter"/>
</dbReference>
<evidence type="ECO:0000259" key="8">
    <source>
        <dbReference type="PROSITE" id="PS50110"/>
    </source>
</evidence>
<sequence length="225" mass="24692">MRMLVIDDDARTRAFVADGLRQQGHTVDEAGDGEAGLHMSVEGEYDAIVVDRMMPGLPGLETVQAMRAGGLKTPVLMLTALGSVDDRVAGLNAGADDYLVKPFAFSELSARLQALVRRPPLAEATTRHRVADLEVDVTAHRATRAGRTLDLTPHEFKLLERLARNAGHAVTRTMLLESLWGFHFDPRANLIDAHISRLRAKVDRGFDQELIHTIRGVGYVLKAPD</sequence>
<evidence type="ECO:0000259" key="9">
    <source>
        <dbReference type="PROSITE" id="PS51755"/>
    </source>
</evidence>
<dbReference type="InterPro" id="IPR001789">
    <property type="entry name" value="Sig_transdc_resp-reg_receiver"/>
</dbReference>
<protein>
    <submittedName>
        <fullName evidence="10">Response regulator in two-component regulatory system with PhoQ</fullName>
    </submittedName>
</protein>